<organism evidence="1 2">
    <name type="scientific">Catharanthus roseus</name>
    <name type="common">Madagascar periwinkle</name>
    <name type="synonym">Vinca rosea</name>
    <dbReference type="NCBI Taxonomy" id="4058"/>
    <lineage>
        <taxon>Eukaryota</taxon>
        <taxon>Viridiplantae</taxon>
        <taxon>Streptophyta</taxon>
        <taxon>Embryophyta</taxon>
        <taxon>Tracheophyta</taxon>
        <taxon>Spermatophyta</taxon>
        <taxon>Magnoliopsida</taxon>
        <taxon>eudicotyledons</taxon>
        <taxon>Gunneridae</taxon>
        <taxon>Pentapetalae</taxon>
        <taxon>asterids</taxon>
        <taxon>lamiids</taxon>
        <taxon>Gentianales</taxon>
        <taxon>Apocynaceae</taxon>
        <taxon>Rauvolfioideae</taxon>
        <taxon>Vinceae</taxon>
        <taxon>Catharanthinae</taxon>
        <taxon>Catharanthus</taxon>
    </lineage>
</organism>
<comment type="caution">
    <text evidence="1">The sequence shown here is derived from an EMBL/GenBank/DDBJ whole genome shotgun (WGS) entry which is preliminary data.</text>
</comment>
<proteinExistence type="predicted"/>
<reference evidence="2" key="1">
    <citation type="journal article" date="2023" name="Nat. Plants">
        <title>Single-cell RNA sequencing provides a high-resolution roadmap for understanding the multicellular compartmentation of specialized metabolism.</title>
        <authorList>
            <person name="Sun S."/>
            <person name="Shen X."/>
            <person name="Li Y."/>
            <person name="Li Y."/>
            <person name="Wang S."/>
            <person name="Li R."/>
            <person name="Zhang H."/>
            <person name="Shen G."/>
            <person name="Guo B."/>
            <person name="Wei J."/>
            <person name="Xu J."/>
            <person name="St-Pierre B."/>
            <person name="Chen S."/>
            <person name="Sun C."/>
        </authorList>
    </citation>
    <scope>NUCLEOTIDE SEQUENCE [LARGE SCALE GENOMIC DNA]</scope>
</reference>
<accession>A0ACC0BWB3</accession>
<sequence length="85" mass="9930">MDQESHEAKDLLHRPFTSARPKKINRSFDDEGQAPKLLIISTISKDYSREQFGCEKEQVLPCLPLPLSIGFWPSWIVRTTPYRVW</sequence>
<keyword evidence="2" id="KW-1185">Reference proteome</keyword>
<dbReference type="EMBL" id="CM044702">
    <property type="protein sequence ID" value="KAI5676987.1"/>
    <property type="molecule type" value="Genomic_DNA"/>
</dbReference>
<dbReference type="Proteomes" id="UP001060085">
    <property type="component" value="Linkage Group LG02"/>
</dbReference>
<evidence type="ECO:0000313" key="1">
    <source>
        <dbReference type="EMBL" id="KAI5676987.1"/>
    </source>
</evidence>
<gene>
    <name evidence="1" type="ORF">M9H77_07937</name>
</gene>
<protein>
    <submittedName>
        <fullName evidence="1">Uncharacterized protein</fullName>
    </submittedName>
</protein>
<evidence type="ECO:0000313" key="2">
    <source>
        <dbReference type="Proteomes" id="UP001060085"/>
    </source>
</evidence>
<name>A0ACC0BWB3_CATRO</name>